<evidence type="ECO:0000313" key="10">
    <source>
        <dbReference type="EMBL" id="ORX81189.1"/>
    </source>
</evidence>
<dbReference type="PANTHER" id="PTHR15970">
    <property type="entry name" value="ELL-ASSOCIATED FACTOR EAF"/>
    <property type="match status" value="1"/>
</dbReference>
<dbReference type="GO" id="GO:0032783">
    <property type="term" value="C:super elongation complex"/>
    <property type="evidence" value="ECO:0007669"/>
    <property type="project" value="InterPro"/>
</dbReference>
<feature type="compositionally biased region" description="Basic and acidic residues" evidence="8">
    <location>
        <begin position="199"/>
        <end position="213"/>
    </location>
</feature>
<comment type="caution">
    <text evidence="10">The sequence shown here is derived from an EMBL/GenBank/DDBJ whole genome shotgun (WGS) entry which is preliminary data.</text>
</comment>
<keyword evidence="3" id="KW-0597">Phosphoprotein</keyword>
<dbReference type="AlphaFoldDB" id="A0A1Y1X5V6"/>
<evidence type="ECO:0000256" key="1">
    <source>
        <dbReference type="ARBA" id="ARBA00004123"/>
    </source>
</evidence>
<proteinExistence type="inferred from homology"/>
<dbReference type="OrthoDB" id="125903at2759"/>
<dbReference type="PANTHER" id="PTHR15970:SF2">
    <property type="entry name" value="ELL-ASSOCIATED FACTOR EAF"/>
    <property type="match status" value="1"/>
</dbReference>
<evidence type="ECO:0000256" key="6">
    <source>
        <dbReference type="ARBA" id="ARBA00023163"/>
    </source>
</evidence>
<evidence type="ECO:0000313" key="11">
    <source>
        <dbReference type="Proteomes" id="UP000193944"/>
    </source>
</evidence>
<dbReference type="STRING" id="1754192.A0A1Y1X5V6"/>
<dbReference type="GO" id="GO:0003711">
    <property type="term" value="F:transcription elongation factor activity"/>
    <property type="evidence" value="ECO:0007669"/>
    <property type="project" value="TreeGrafter"/>
</dbReference>
<dbReference type="EMBL" id="MCFG01000124">
    <property type="protein sequence ID" value="ORX81189.1"/>
    <property type="molecule type" value="Genomic_DNA"/>
</dbReference>
<feature type="compositionally biased region" description="Low complexity" evidence="8">
    <location>
        <begin position="139"/>
        <end position="167"/>
    </location>
</feature>
<evidence type="ECO:0000259" key="9">
    <source>
        <dbReference type="Pfam" id="PF09816"/>
    </source>
</evidence>
<keyword evidence="11" id="KW-1185">Reference proteome</keyword>
<dbReference type="Proteomes" id="UP000193944">
    <property type="component" value="Unassembled WGS sequence"/>
</dbReference>
<feature type="compositionally biased region" description="Acidic residues" evidence="8">
    <location>
        <begin position="346"/>
        <end position="362"/>
    </location>
</feature>
<feature type="compositionally biased region" description="Acidic residues" evidence="8">
    <location>
        <begin position="284"/>
        <end position="309"/>
    </location>
</feature>
<feature type="compositionally biased region" description="Acidic residues" evidence="8">
    <location>
        <begin position="169"/>
        <end position="188"/>
    </location>
</feature>
<evidence type="ECO:0000256" key="5">
    <source>
        <dbReference type="ARBA" id="ARBA00023159"/>
    </source>
</evidence>
<name>A0A1Y1X5V6_9FUNG</name>
<feature type="domain" description="Transcription elongation factor Eaf N-terminal" evidence="9">
    <location>
        <begin position="13"/>
        <end position="106"/>
    </location>
</feature>
<feature type="compositionally biased region" description="Acidic residues" evidence="8">
    <location>
        <begin position="236"/>
        <end position="262"/>
    </location>
</feature>
<organism evidence="10 11">
    <name type="scientific">Anaeromyces robustus</name>
    <dbReference type="NCBI Taxonomy" id="1754192"/>
    <lineage>
        <taxon>Eukaryota</taxon>
        <taxon>Fungi</taxon>
        <taxon>Fungi incertae sedis</taxon>
        <taxon>Chytridiomycota</taxon>
        <taxon>Chytridiomycota incertae sedis</taxon>
        <taxon>Neocallimastigomycetes</taxon>
        <taxon>Neocallimastigales</taxon>
        <taxon>Neocallimastigaceae</taxon>
        <taxon>Anaeromyces</taxon>
    </lineage>
</organism>
<keyword evidence="4" id="KW-0805">Transcription regulation</keyword>
<keyword evidence="7" id="KW-0539">Nucleus</keyword>
<evidence type="ECO:0000256" key="7">
    <source>
        <dbReference type="ARBA" id="ARBA00023242"/>
    </source>
</evidence>
<dbReference type="GO" id="GO:0006368">
    <property type="term" value="P:transcription elongation by RNA polymerase II"/>
    <property type="evidence" value="ECO:0007669"/>
    <property type="project" value="InterPro"/>
</dbReference>
<comment type="subcellular location">
    <subcellularLocation>
        <location evidence="1">Nucleus</location>
    </subcellularLocation>
</comment>
<sequence length="362" mass="41286">MSNIWDKLEDKPYKIKIGNSIKSKDVSYHSIKYNIKPPSIDHNKQGAIHCNQEDVYIVEYASQQSEEILQFSGDQMEANKELILFYDEETKTIILEKLDSTFNVRRDAFNKSKSILSELNNGEIKPQKPTTKTTRRTTKATTTKGKSKNNSSTTTTTTIPIPKPNQQDTFEEESVEEFEMSDNQNDENLDNRNPLAAYERMRAESKRAKKASETHTSSSKSQDNNEEDKIIKEFEANLEEFDLEEEAEKEIEEFALENELEQELEKELEVSGDDGEGENKLTDNELEEEVLEEINDTLELDSSEEDSEDNMSPNNKRKMDQESGSSKRSKPDVHDGPISLSAFAGNEEEDEESTESSSSDDD</sequence>
<evidence type="ECO:0000256" key="4">
    <source>
        <dbReference type="ARBA" id="ARBA00023015"/>
    </source>
</evidence>
<accession>A0A1Y1X5V6</accession>
<evidence type="ECO:0000256" key="2">
    <source>
        <dbReference type="ARBA" id="ARBA00007798"/>
    </source>
</evidence>
<comment type="similarity">
    <text evidence="2">Belongs to the EAF family.</text>
</comment>
<feature type="region of interest" description="Disordered" evidence="8">
    <location>
        <begin position="120"/>
        <end position="362"/>
    </location>
</feature>
<keyword evidence="5" id="KW-0010">Activator</keyword>
<gene>
    <name evidence="10" type="ORF">BCR32DRAFT_293397</name>
</gene>
<reference evidence="10 11" key="1">
    <citation type="submission" date="2016-08" db="EMBL/GenBank/DDBJ databases">
        <title>A Parts List for Fungal Cellulosomes Revealed by Comparative Genomics.</title>
        <authorList>
            <consortium name="DOE Joint Genome Institute"/>
            <person name="Haitjema C.H."/>
            <person name="Gilmore S.P."/>
            <person name="Henske J.K."/>
            <person name="Solomon K.V."/>
            <person name="De Groot R."/>
            <person name="Kuo A."/>
            <person name="Mondo S.J."/>
            <person name="Salamov A.A."/>
            <person name="Labutti K."/>
            <person name="Zhao Z."/>
            <person name="Chiniquy J."/>
            <person name="Barry K."/>
            <person name="Brewer H.M."/>
            <person name="Purvine S.O."/>
            <person name="Wright A.T."/>
            <person name="Boxma B."/>
            <person name="Van Alen T."/>
            <person name="Hackstein J.H."/>
            <person name="Baker S.E."/>
            <person name="Grigoriev I.V."/>
            <person name="O'Malley M.A."/>
        </authorList>
    </citation>
    <scope>NUCLEOTIDE SEQUENCE [LARGE SCALE GENOMIC DNA]</scope>
    <source>
        <strain evidence="10 11">S4</strain>
    </source>
</reference>
<reference evidence="10 11" key="2">
    <citation type="submission" date="2016-08" db="EMBL/GenBank/DDBJ databases">
        <title>Pervasive Adenine N6-methylation of Active Genes in Fungi.</title>
        <authorList>
            <consortium name="DOE Joint Genome Institute"/>
            <person name="Mondo S.J."/>
            <person name="Dannebaum R.O."/>
            <person name="Kuo R.C."/>
            <person name="Labutti K."/>
            <person name="Haridas S."/>
            <person name="Kuo A."/>
            <person name="Salamov A."/>
            <person name="Ahrendt S.R."/>
            <person name="Lipzen A."/>
            <person name="Sullivan W."/>
            <person name="Andreopoulos W.B."/>
            <person name="Clum A."/>
            <person name="Lindquist E."/>
            <person name="Daum C."/>
            <person name="Ramamoorthy G.K."/>
            <person name="Gryganskyi A."/>
            <person name="Culley D."/>
            <person name="Magnuson J.K."/>
            <person name="James T.Y."/>
            <person name="O'Malley M.A."/>
            <person name="Stajich J.E."/>
            <person name="Spatafora J.W."/>
            <person name="Visel A."/>
            <person name="Grigoriev I.V."/>
        </authorList>
    </citation>
    <scope>NUCLEOTIDE SEQUENCE [LARGE SCALE GENOMIC DNA]</scope>
    <source>
        <strain evidence="10 11">S4</strain>
    </source>
</reference>
<protein>
    <recommendedName>
        <fullName evidence="9">Transcription elongation factor Eaf N-terminal domain-containing protein</fullName>
    </recommendedName>
</protein>
<evidence type="ECO:0000256" key="3">
    <source>
        <dbReference type="ARBA" id="ARBA00022553"/>
    </source>
</evidence>
<dbReference type="InterPro" id="IPR019194">
    <property type="entry name" value="Tscrpt_elong_fac_Eaf_N"/>
</dbReference>
<dbReference type="Pfam" id="PF09816">
    <property type="entry name" value="EAF"/>
    <property type="match status" value="1"/>
</dbReference>
<evidence type="ECO:0000256" key="8">
    <source>
        <dbReference type="SAM" id="MobiDB-lite"/>
    </source>
</evidence>
<keyword evidence="6" id="KW-0804">Transcription</keyword>
<dbReference type="InterPro" id="IPR027093">
    <property type="entry name" value="EAF_fam"/>
</dbReference>